<dbReference type="AlphaFoldDB" id="A0A6A4HS25"/>
<gene>
    <name evidence="1" type="ORF">BT96DRAFT_919907</name>
</gene>
<keyword evidence="2" id="KW-1185">Reference proteome</keyword>
<dbReference type="OrthoDB" id="10535792at2759"/>
<dbReference type="EMBL" id="ML769464">
    <property type="protein sequence ID" value="KAE9399844.1"/>
    <property type="molecule type" value="Genomic_DNA"/>
</dbReference>
<sequence>MRLSSAPPDYYIVGCIEPGSSGETSHIVRRFMREEDRDRFESLLNKFGWSPFTSKPLWKLTVNGDPCLAVSSAAVYTLQEVMPYQSYEQRLRMFLKLSV</sequence>
<protein>
    <submittedName>
        <fullName evidence="1">Uncharacterized protein</fullName>
    </submittedName>
</protein>
<evidence type="ECO:0000313" key="2">
    <source>
        <dbReference type="Proteomes" id="UP000799118"/>
    </source>
</evidence>
<reference evidence="1" key="1">
    <citation type="journal article" date="2019" name="Environ. Microbiol.">
        <title>Fungal ecological strategies reflected in gene transcription - a case study of two litter decomposers.</title>
        <authorList>
            <person name="Barbi F."/>
            <person name="Kohler A."/>
            <person name="Barry K."/>
            <person name="Baskaran P."/>
            <person name="Daum C."/>
            <person name="Fauchery L."/>
            <person name="Ihrmark K."/>
            <person name="Kuo A."/>
            <person name="LaButti K."/>
            <person name="Lipzen A."/>
            <person name="Morin E."/>
            <person name="Grigoriev I.V."/>
            <person name="Henrissat B."/>
            <person name="Lindahl B."/>
            <person name="Martin F."/>
        </authorList>
    </citation>
    <scope>NUCLEOTIDE SEQUENCE</scope>
    <source>
        <strain evidence="1">JB14</strain>
    </source>
</reference>
<feature type="non-terminal residue" evidence="1">
    <location>
        <position position="99"/>
    </location>
</feature>
<organism evidence="1 2">
    <name type="scientific">Gymnopus androsaceus JB14</name>
    <dbReference type="NCBI Taxonomy" id="1447944"/>
    <lineage>
        <taxon>Eukaryota</taxon>
        <taxon>Fungi</taxon>
        <taxon>Dikarya</taxon>
        <taxon>Basidiomycota</taxon>
        <taxon>Agaricomycotina</taxon>
        <taxon>Agaricomycetes</taxon>
        <taxon>Agaricomycetidae</taxon>
        <taxon>Agaricales</taxon>
        <taxon>Marasmiineae</taxon>
        <taxon>Omphalotaceae</taxon>
        <taxon>Gymnopus</taxon>
    </lineage>
</organism>
<evidence type="ECO:0000313" key="1">
    <source>
        <dbReference type="EMBL" id="KAE9399844.1"/>
    </source>
</evidence>
<name>A0A6A4HS25_9AGAR</name>
<accession>A0A6A4HS25</accession>
<dbReference type="Proteomes" id="UP000799118">
    <property type="component" value="Unassembled WGS sequence"/>
</dbReference>
<proteinExistence type="predicted"/>